<organism evidence="3 4">
    <name type="scientific">Amycolatopsis acididurans</name>
    <dbReference type="NCBI Taxonomy" id="2724524"/>
    <lineage>
        <taxon>Bacteria</taxon>
        <taxon>Bacillati</taxon>
        <taxon>Actinomycetota</taxon>
        <taxon>Actinomycetes</taxon>
        <taxon>Pseudonocardiales</taxon>
        <taxon>Pseudonocardiaceae</taxon>
        <taxon>Amycolatopsis</taxon>
    </lineage>
</organism>
<dbReference type="InterPro" id="IPR045851">
    <property type="entry name" value="AMP-bd_C_sf"/>
</dbReference>
<feature type="domain" description="AMP-dependent synthetase/ligase" evidence="1">
    <location>
        <begin position="33"/>
        <end position="402"/>
    </location>
</feature>
<dbReference type="InterPro" id="IPR042099">
    <property type="entry name" value="ANL_N_sf"/>
</dbReference>
<dbReference type="PANTHER" id="PTHR43767">
    <property type="entry name" value="LONG-CHAIN-FATTY-ACID--COA LIGASE"/>
    <property type="match status" value="1"/>
</dbReference>
<keyword evidence="4" id="KW-1185">Reference proteome</keyword>
<gene>
    <name evidence="3" type="ORF">HFP15_03240</name>
</gene>
<protein>
    <submittedName>
        <fullName evidence="3">AMP-binding protein</fullName>
    </submittedName>
</protein>
<reference evidence="3 4" key="1">
    <citation type="submission" date="2020-04" db="EMBL/GenBank/DDBJ databases">
        <title>Novel species.</title>
        <authorList>
            <person name="Teo W.F.A."/>
            <person name="Lipun K."/>
            <person name="Srisuk N."/>
            <person name="Duangmal K."/>
        </authorList>
    </citation>
    <scope>NUCLEOTIDE SEQUENCE [LARGE SCALE GENOMIC DNA]</scope>
    <source>
        <strain evidence="3 4">K13G38</strain>
    </source>
</reference>
<proteinExistence type="predicted"/>
<dbReference type="RefSeq" id="WP_168511137.1">
    <property type="nucleotide sequence ID" value="NZ_JAAXLS010000001.1"/>
</dbReference>
<dbReference type="Pfam" id="PF13193">
    <property type="entry name" value="AMP-binding_C"/>
    <property type="match status" value="1"/>
</dbReference>
<dbReference type="Gene3D" id="3.40.50.12780">
    <property type="entry name" value="N-terminal domain of ligase-like"/>
    <property type="match status" value="1"/>
</dbReference>
<feature type="domain" description="AMP-binding enzyme C-terminal" evidence="2">
    <location>
        <begin position="453"/>
        <end position="527"/>
    </location>
</feature>
<dbReference type="SUPFAM" id="SSF56801">
    <property type="entry name" value="Acetyl-CoA synthetase-like"/>
    <property type="match status" value="1"/>
</dbReference>
<name>A0ABX1J0T9_9PSEU</name>
<dbReference type="InterPro" id="IPR000873">
    <property type="entry name" value="AMP-dep_synth/lig_dom"/>
</dbReference>
<evidence type="ECO:0000259" key="2">
    <source>
        <dbReference type="Pfam" id="PF13193"/>
    </source>
</evidence>
<dbReference type="Gene3D" id="3.30.300.30">
    <property type="match status" value="1"/>
</dbReference>
<dbReference type="PANTHER" id="PTHR43767:SF1">
    <property type="entry name" value="NONRIBOSOMAL PEPTIDE SYNTHASE PES1 (EUROFUNG)-RELATED"/>
    <property type="match status" value="1"/>
</dbReference>
<evidence type="ECO:0000313" key="4">
    <source>
        <dbReference type="Proteomes" id="UP000715441"/>
    </source>
</evidence>
<dbReference type="InterPro" id="IPR050237">
    <property type="entry name" value="ATP-dep_AMP-bd_enzyme"/>
</dbReference>
<dbReference type="EMBL" id="JAAXLS010000001">
    <property type="protein sequence ID" value="NKQ51892.1"/>
    <property type="molecule type" value="Genomic_DNA"/>
</dbReference>
<sequence length="539" mass="58435">MDFDVTTLRGRRAVDRWNRMAVGDVLERLTWSRPDRTAITGWRGAYGDEEFRSLTYRQADEAANRVAHALLAEGLSPGDRVLLYCDNSVEAIVLMIGIAKAGLVAVPVNPMLAPDVLAWVVEHVDVSFAVVDAEFVQRAANVLPKSVTIPIGGPAPGPSFHDWIREHPATEVDVAVHADDVWSLVFTSGTTAMPKASMTTHTYSYLTAYSYAMSLTRGLAYEDELKLATFLPIVYHCGHNSAVLPAFFAGGTVVLGRRPDAAALADAVTAESITALWAGSPLWLNKLVDEAEARPEVDLCSLTVAMFSWGAMQPGLFDRVRAACGGDVALLEVFGQTESMSCFRFWPDREPGKAAAGVNHVGVPNPMLAADIVDEEGRSLRGRPGLAGEAVYRSPVLTAGYYRDHEATAEAFRGGWFHSGDSCAYEVGGGQIMVDRFKDIVKSGGENVSSMRVEAALAEHPAVERVAVIGLPDDTWGEIVAAVVQPKPGERPGEGELIAHARQRLAGYESPKRILYVDEMPQTVGGKILKYRLRQRFTP</sequence>
<dbReference type="Pfam" id="PF00501">
    <property type="entry name" value="AMP-binding"/>
    <property type="match status" value="1"/>
</dbReference>
<evidence type="ECO:0000259" key="1">
    <source>
        <dbReference type="Pfam" id="PF00501"/>
    </source>
</evidence>
<dbReference type="Proteomes" id="UP000715441">
    <property type="component" value="Unassembled WGS sequence"/>
</dbReference>
<comment type="caution">
    <text evidence="3">The sequence shown here is derived from an EMBL/GenBank/DDBJ whole genome shotgun (WGS) entry which is preliminary data.</text>
</comment>
<evidence type="ECO:0000313" key="3">
    <source>
        <dbReference type="EMBL" id="NKQ51892.1"/>
    </source>
</evidence>
<accession>A0ABX1J0T9</accession>
<dbReference type="InterPro" id="IPR025110">
    <property type="entry name" value="AMP-bd_C"/>
</dbReference>